<feature type="compositionally biased region" description="Basic and acidic residues" evidence="1">
    <location>
        <begin position="58"/>
        <end position="81"/>
    </location>
</feature>
<sequence length="97" mass="10702">MPIPSRRDLSGSCRRSAADEGLVEALTPPTNESTTVVSCGYESKLLFAKCIAEGVGTRDQRAVRADLTRSSPERAPRHPHENQPFITSLRRNPKVTR</sequence>
<gene>
    <name evidence="2" type="ORF">CDAR_103321</name>
</gene>
<feature type="region of interest" description="Disordered" evidence="1">
    <location>
        <begin position="1"/>
        <end position="35"/>
    </location>
</feature>
<comment type="caution">
    <text evidence="2">The sequence shown here is derived from an EMBL/GenBank/DDBJ whole genome shotgun (WGS) entry which is preliminary data.</text>
</comment>
<evidence type="ECO:0000313" key="2">
    <source>
        <dbReference type="EMBL" id="GIY64692.1"/>
    </source>
</evidence>
<accession>A0AAV4V3I9</accession>
<proteinExistence type="predicted"/>
<protein>
    <submittedName>
        <fullName evidence="2">Uncharacterized protein</fullName>
    </submittedName>
</protein>
<keyword evidence="3" id="KW-1185">Reference proteome</keyword>
<dbReference type="EMBL" id="BPLQ01012349">
    <property type="protein sequence ID" value="GIY64692.1"/>
    <property type="molecule type" value="Genomic_DNA"/>
</dbReference>
<feature type="region of interest" description="Disordered" evidence="1">
    <location>
        <begin position="58"/>
        <end position="97"/>
    </location>
</feature>
<reference evidence="2 3" key="1">
    <citation type="submission" date="2021-06" db="EMBL/GenBank/DDBJ databases">
        <title>Caerostris darwini draft genome.</title>
        <authorList>
            <person name="Kono N."/>
            <person name="Arakawa K."/>
        </authorList>
    </citation>
    <scope>NUCLEOTIDE SEQUENCE [LARGE SCALE GENOMIC DNA]</scope>
</reference>
<dbReference type="Proteomes" id="UP001054837">
    <property type="component" value="Unassembled WGS sequence"/>
</dbReference>
<organism evidence="2 3">
    <name type="scientific">Caerostris darwini</name>
    <dbReference type="NCBI Taxonomy" id="1538125"/>
    <lineage>
        <taxon>Eukaryota</taxon>
        <taxon>Metazoa</taxon>
        <taxon>Ecdysozoa</taxon>
        <taxon>Arthropoda</taxon>
        <taxon>Chelicerata</taxon>
        <taxon>Arachnida</taxon>
        <taxon>Araneae</taxon>
        <taxon>Araneomorphae</taxon>
        <taxon>Entelegynae</taxon>
        <taxon>Araneoidea</taxon>
        <taxon>Araneidae</taxon>
        <taxon>Caerostris</taxon>
    </lineage>
</organism>
<evidence type="ECO:0000313" key="3">
    <source>
        <dbReference type="Proteomes" id="UP001054837"/>
    </source>
</evidence>
<evidence type="ECO:0000256" key="1">
    <source>
        <dbReference type="SAM" id="MobiDB-lite"/>
    </source>
</evidence>
<dbReference type="AlphaFoldDB" id="A0AAV4V3I9"/>
<name>A0AAV4V3I9_9ARAC</name>